<dbReference type="PANTHER" id="PTHR14187">
    <property type="entry name" value="ALPHA KINASE/ELONGATION FACTOR 2 KINASE"/>
    <property type="match status" value="1"/>
</dbReference>
<dbReference type="EMBL" id="KN834786">
    <property type="protein sequence ID" value="KIK58141.1"/>
    <property type="molecule type" value="Genomic_DNA"/>
</dbReference>
<dbReference type="PANTHER" id="PTHR14187:SF5">
    <property type="entry name" value="HEAT SHOCK 70 KDA PROTEIN 12A"/>
    <property type="match status" value="1"/>
</dbReference>
<dbReference type="HOGENOM" id="CLU_009958_4_2_1"/>
<dbReference type="Proteomes" id="UP000053593">
    <property type="component" value="Unassembled WGS sequence"/>
</dbReference>
<dbReference type="OrthoDB" id="2963168at2759"/>
<name>A0A0D0BS62_9AGAR</name>
<sequence>MYPPNPQPYRGTGSKLVLALDVGTTFSAISYTVLENGRVPEVRGVTRFPHQELVNGSFKIPSIIYYDSNGKVAAIGAECLSENIIEQARSKGWFKCIWFKLHIKSPQASHSLPPLPPNKRPVYVFADYLGFLVKKAENFIRESYPEGVALIRHYTREYVVSHPNGWAGVEQQMLREACVQASLVGNMHSNRLHFVTEGESSLHFCLATIPRLADAAAGDSILVVDAGGGTVDFSGYIQNPGSTGFAEAWIPECRYAGSVFVTRKAEEHFTAKLRDSEFAEEVPAITKVFDQTTKIGFATPTQPQYIRFSNRSRDTDEVHDIKSGQLKLSGSVVAEFFQDSLSTITDTIIRYIVEVARHGRRLSVILLVGGYSQSPYMTSKIKALFNKNTDVLQPNQNANKAVADGSLIFFLEHMVVSRISRFALGTECVRDFVAKDSEHQRHSSLVQISPTGKKEITGMFDTIIDKGVQVKESTEFRRPYWLERTNIAELATIEAEIMAYDGPWPTPSFLADAPDKFRRLCTVVADTTVVRDSSGTGIVLILKNCQIKGFRYLDGHDIFFIACLDSNGDFCLFTLGDFEGDTELSRG</sequence>
<proteinExistence type="predicted"/>
<reference evidence="1 2" key="1">
    <citation type="submission" date="2014-04" db="EMBL/GenBank/DDBJ databases">
        <title>Evolutionary Origins and Diversification of the Mycorrhizal Mutualists.</title>
        <authorList>
            <consortium name="DOE Joint Genome Institute"/>
            <consortium name="Mycorrhizal Genomics Consortium"/>
            <person name="Kohler A."/>
            <person name="Kuo A."/>
            <person name="Nagy L.G."/>
            <person name="Floudas D."/>
            <person name="Copeland A."/>
            <person name="Barry K.W."/>
            <person name="Cichocki N."/>
            <person name="Veneault-Fourrey C."/>
            <person name="LaButti K."/>
            <person name="Lindquist E.A."/>
            <person name="Lipzen A."/>
            <person name="Lundell T."/>
            <person name="Morin E."/>
            <person name="Murat C."/>
            <person name="Riley R."/>
            <person name="Ohm R."/>
            <person name="Sun H."/>
            <person name="Tunlid A."/>
            <person name="Henrissat B."/>
            <person name="Grigoriev I.V."/>
            <person name="Hibbett D.S."/>
            <person name="Martin F."/>
        </authorList>
    </citation>
    <scope>NUCLEOTIDE SEQUENCE [LARGE SCALE GENOMIC DNA]</scope>
    <source>
        <strain evidence="1 2">FD-317 M1</strain>
    </source>
</reference>
<dbReference type="Gene3D" id="3.90.640.10">
    <property type="entry name" value="Actin, Chain A, domain 4"/>
    <property type="match status" value="1"/>
</dbReference>
<dbReference type="AlphaFoldDB" id="A0A0D0BS62"/>
<accession>A0A0D0BS62</accession>
<evidence type="ECO:0000313" key="1">
    <source>
        <dbReference type="EMBL" id="KIK58141.1"/>
    </source>
</evidence>
<evidence type="ECO:0000313" key="2">
    <source>
        <dbReference type="Proteomes" id="UP000053593"/>
    </source>
</evidence>
<dbReference type="SUPFAM" id="SSF53067">
    <property type="entry name" value="Actin-like ATPase domain"/>
    <property type="match status" value="2"/>
</dbReference>
<gene>
    <name evidence="1" type="ORF">GYMLUDRAFT_697521</name>
</gene>
<dbReference type="InterPro" id="IPR043129">
    <property type="entry name" value="ATPase_NBD"/>
</dbReference>
<organism evidence="1 2">
    <name type="scientific">Collybiopsis luxurians FD-317 M1</name>
    <dbReference type="NCBI Taxonomy" id="944289"/>
    <lineage>
        <taxon>Eukaryota</taxon>
        <taxon>Fungi</taxon>
        <taxon>Dikarya</taxon>
        <taxon>Basidiomycota</taxon>
        <taxon>Agaricomycotina</taxon>
        <taxon>Agaricomycetes</taxon>
        <taxon>Agaricomycetidae</taxon>
        <taxon>Agaricales</taxon>
        <taxon>Marasmiineae</taxon>
        <taxon>Omphalotaceae</taxon>
        <taxon>Collybiopsis</taxon>
        <taxon>Collybiopsis luxurians</taxon>
    </lineage>
</organism>
<keyword evidence="2" id="KW-1185">Reference proteome</keyword>
<protein>
    <submittedName>
        <fullName evidence="1">Uncharacterized protein</fullName>
    </submittedName>
</protein>
<dbReference type="Gene3D" id="3.30.420.40">
    <property type="match status" value="2"/>
</dbReference>
<dbReference type="CDD" id="cd10170">
    <property type="entry name" value="ASKHA_NBD_HSP70"/>
    <property type="match status" value="1"/>
</dbReference>